<evidence type="ECO:0000256" key="2">
    <source>
        <dbReference type="ARBA" id="ARBA00023015"/>
    </source>
</evidence>
<dbReference type="Proteomes" id="UP001596074">
    <property type="component" value="Unassembled WGS sequence"/>
</dbReference>
<reference evidence="7" key="1">
    <citation type="journal article" date="2019" name="Int. J. Syst. Evol. Microbiol.">
        <title>The Global Catalogue of Microorganisms (GCM) 10K type strain sequencing project: providing services to taxonomists for standard genome sequencing and annotation.</title>
        <authorList>
            <consortium name="The Broad Institute Genomics Platform"/>
            <consortium name="The Broad Institute Genome Sequencing Center for Infectious Disease"/>
            <person name="Wu L."/>
            <person name="Ma J."/>
        </authorList>
    </citation>
    <scope>NUCLEOTIDE SEQUENCE [LARGE SCALE GENOMIC DNA]</scope>
    <source>
        <strain evidence="7">KCTC 42087</strain>
    </source>
</reference>
<protein>
    <submittedName>
        <fullName evidence="6">LysR family transcriptional regulator</fullName>
    </submittedName>
</protein>
<dbReference type="Gene3D" id="1.10.10.10">
    <property type="entry name" value="Winged helix-like DNA-binding domain superfamily/Winged helix DNA-binding domain"/>
    <property type="match status" value="1"/>
</dbReference>
<evidence type="ECO:0000313" key="7">
    <source>
        <dbReference type="Proteomes" id="UP001596074"/>
    </source>
</evidence>
<dbReference type="PROSITE" id="PS50931">
    <property type="entry name" value="HTH_LYSR"/>
    <property type="match status" value="1"/>
</dbReference>
<dbReference type="Gene3D" id="3.40.190.10">
    <property type="entry name" value="Periplasmic binding protein-like II"/>
    <property type="match status" value="2"/>
</dbReference>
<gene>
    <name evidence="6" type="ORF">ACFPZN_02355</name>
</gene>
<keyword evidence="4" id="KW-0804">Transcription</keyword>
<dbReference type="Pfam" id="PF00126">
    <property type="entry name" value="HTH_1"/>
    <property type="match status" value="1"/>
</dbReference>
<dbReference type="PRINTS" id="PR00039">
    <property type="entry name" value="HTHLYSR"/>
</dbReference>
<keyword evidence="7" id="KW-1185">Reference proteome</keyword>
<sequence>MDLDLAIVRAFVIAADHLHFGQAAKELSLTQQALSARISRLERSLGVRLFDRSARGVDLTAAGRLFLASARHLLIAGDRAVASVHLGDRPLRMGVWGDLFFPGPAIRALTGGQPDLRLEVGTSQHARAAVAALRQDELDVAFGRVAERDELSTGALSRCLVRLDAMGVLVHADHPLGSRTAVRPVDLRGTRLWFPGRLRPTDFLHQLIDHFGLVGESDGVNLGPYHLLHLIPDDPGLAAIVPCHVKPLVGPALRLIPLTDPTPLYGSSLVWRKDEPHPDFERLLQRAAAAGQRHAWLRYDEHRHWLPAEELADVSSTKSRTTCAT</sequence>
<evidence type="ECO:0000256" key="4">
    <source>
        <dbReference type="ARBA" id="ARBA00023163"/>
    </source>
</evidence>
<keyword evidence="2" id="KW-0805">Transcription regulation</keyword>
<organism evidence="6 7">
    <name type="scientific">Actinomadura rugatobispora</name>
    <dbReference type="NCBI Taxonomy" id="1994"/>
    <lineage>
        <taxon>Bacteria</taxon>
        <taxon>Bacillati</taxon>
        <taxon>Actinomycetota</taxon>
        <taxon>Actinomycetes</taxon>
        <taxon>Streptosporangiales</taxon>
        <taxon>Thermomonosporaceae</taxon>
        <taxon>Actinomadura</taxon>
    </lineage>
</organism>
<dbReference type="InterPro" id="IPR005119">
    <property type="entry name" value="LysR_subst-bd"/>
</dbReference>
<dbReference type="Pfam" id="PF03466">
    <property type="entry name" value="LysR_substrate"/>
    <property type="match status" value="1"/>
</dbReference>
<evidence type="ECO:0000313" key="6">
    <source>
        <dbReference type="EMBL" id="MFC5744451.1"/>
    </source>
</evidence>
<evidence type="ECO:0000259" key="5">
    <source>
        <dbReference type="PROSITE" id="PS50931"/>
    </source>
</evidence>
<dbReference type="RefSeq" id="WP_378279630.1">
    <property type="nucleotide sequence ID" value="NZ_JBHSON010000003.1"/>
</dbReference>
<dbReference type="EMBL" id="JBHSON010000003">
    <property type="protein sequence ID" value="MFC5744451.1"/>
    <property type="molecule type" value="Genomic_DNA"/>
</dbReference>
<dbReference type="SUPFAM" id="SSF53850">
    <property type="entry name" value="Periplasmic binding protein-like II"/>
    <property type="match status" value="1"/>
</dbReference>
<proteinExistence type="inferred from homology"/>
<dbReference type="PANTHER" id="PTHR30346:SF0">
    <property type="entry name" value="HCA OPERON TRANSCRIPTIONAL ACTIVATOR HCAR"/>
    <property type="match status" value="1"/>
</dbReference>
<accession>A0ABW0ZMP0</accession>
<dbReference type="PANTHER" id="PTHR30346">
    <property type="entry name" value="TRANSCRIPTIONAL DUAL REGULATOR HCAR-RELATED"/>
    <property type="match status" value="1"/>
</dbReference>
<evidence type="ECO:0000256" key="1">
    <source>
        <dbReference type="ARBA" id="ARBA00009437"/>
    </source>
</evidence>
<name>A0ABW0ZMP0_9ACTN</name>
<dbReference type="SUPFAM" id="SSF46785">
    <property type="entry name" value="Winged helix' DNA-binding domain"/>
    <property type="match status" value="1"/>
</dbReference>
<comment type="caution">
    <text evidence="6">The sequence shown here is derived from an EMBL/GenBank/DDBJ whole genome shotgun (WGS) entry which is preliminary data.</text>
</comment>
<feature type="domain" description="HTH lysR-type" evidence="5">
    <location>
        <begin position="1"/>
        <end position="60"/>
    </location>
</feature>
<evidence type="ECO:0000256" key="3">
    <source>
        <dbReference type="ARBA" id="ARBA00023125"/>
    </source>
</evidence>
<comment type="similarity">
    <text evidence="1">Belongs to the LysR transcriptional regulatory family.</text>
</comment>
<dbReference type="InterPro" id="IPR036390">
    <property type="entry name" value="WH_DNA-bd_sf"/>
</dbReference>
<dbReference type="InterPro" id="IPR036388">
    <property type="entry name" value="WH-like_DNA-bd_sf"/>
</dbReference>
<dbReference type="InterPro" id="IPR000847">
    <property type="entry name" value="LysR_HTH_N"/>
</dbReference>
<keyword evidence="3" id="KW-0238">DNA-binding</keyword>